<dbReference type="OrthoDB" id="5184833at2"/>
<evidence type="ECO:0000256" key="2">
    <source>
        <dbReference type="SAM" id="Phobius"/>
    </source>
</evidence>
<feature type="transmembrane region" description="Helical" evidence="2">
    <location>
        <begin position="108"/>
        <end position="128"/>
    </location>
</feature>
<reference evidence="4" key="1">
    <citation type="submission" date="2016-10" db="EMBL/GenBank/DDBJ databases">
        <authorList>
            <person name="Varghese N."/>
            <person name="Submissions S."/>
        </authorList>
    </citation>
    <scope>NUCLEOTIDE SEQUENCE [LARGE SCALE GENOMIC DNA]</scope>
    <source>
        <strain evidence="4">DSM 46838</strain>
    </source>
</reference>
<feature type="transmembrane region" description="Helical" evidence="2">
    <location>
        <begin position="30"/>
        <end position="52"/>
    </location>
</feature>
<evidence type="ECO:0000313" key="3">
    <source>
        <dbReference type="EMBL" id="SFE50709.1"/>
    </source>
</evidence>
<evidence type="ECO:0008006" key="5">
    <source>
        <dbReference type="Google" id="ProtNLM"/>
    </source>
</evidence>
<name>A0A1I2B3T7_9ACTN</name>
<dbReference type="Proteomes" id="UP000198589">
    <property type="component" value="Unassembled WGS sequence"/>
</dbReference>
<sequence>MTAEPLSPAPSDTRTADVPQARPAPIGRRAAVVCLVVGAVLNLAEALIGRVVGQSGSVAGSLDAWAERPVLATTGLVAGTVAVPFLLLGLVAMAQLVRPRMPRLGSTAMVLAFVGGLGFFGIHAVSVIDRAAVDQPDREAMVALIESAQNSTPALLILVPFLLGLAGSVLLTSIGYLRTRVVPVWIPVALLLFLVLDFGPFPTGPVDPHWLFLAASAGLAVVVAQRTDRQWWTGRADAATP</sequence>
<organism evidence="3 4">
    <name type="scientific">Blastococcus tunisiensis</name>
    <dbReference type="NCBI Taxonomy" id="1798228"/>
    <lineage>
        <taxon>Bacteria</taxon>
        <taxon>Bacillati</taxon>
        <taxon>Actinomycetota</taxon>
        <taxon>Actinomycetes</taxon>
        <taxon>Geodermatophilales</taxon>
        <taxon>Geodermatophilaceae</taxon>
        <taxon>Blastococcus</taxon>
    </lineage>
</organism>
<keyword evidence="2" id="KW-0812">Transmembrane</keyword>
<dbReference type="EMBL" id="FOND01000004">
    <property type="protein sequence ID" value="SFE50709.1"/>
    <property type="molecule type" value="Genomic_DNA"/>
</dbReference>
<feature type="transmembrane region" description="Helical" evidence="2">
    <location>
        <begin position="208"/>
        <end position="225"/>
    </location>
</feature>
<dbReference type="AlphaFoldDB" id="A0A1I2B3T7"/>
<keyword evidence="2" id="KW-0472">Membrane</keyword>
<evidence type="ECO:0000256" key="1">
    <source>
        <dbReference type="SAM" id="MobiDB-lite"/>
    </source>
</evidence>
<gene>
    <name evidence="3" type="ORF">SAMN05216574_10442</name>
</gene>
<protein>
    <recommendedName>
        <fullName evidence="5">DUF4386 family protein</fullName>
    </recommendedName>
</protein>
<keyword evidence="4" id="KW-1185">Reference proteome</keyword>
<keyword evidence="2" id="KW-1133">Transmembrane helix</keyword>
<feature type="transmembrane region" description="Helical" evidence="2">
    <location>
        <begin position="184"/>
        <end position="202"/>
    </location>
</feature>
<evidence type="ECO:0000313" key="4">
    <source>
        <dbReference type="Proteomes" id="UP000198589"/>
    </source>
</evidence>
<accession>A0A1I2B3T7</accession>
<feature type="region of interest" description="Disordered" evidence="1">
    <location>
        <begin position="1"/>
        <end position="21"/>
    </location>
</feature>
<feature type="transmembrane region" description="Helical" evidence="2">
    <location>
        <begin position="154"/>
        <end position="177"/>
    </location>
</feature>
<dbReference type="STRING" id="1798228.SAMN05216574_10442"/>
<dbReference type="RefSeq" id="WP_092195955.1">
    <property type="nucleotide sequence ID" value="NZ_FOND01000004.1"/>
</dbReference>
<proteinExistence type="predicted"/>
<feature type="transmembrane region" description="Helical" evidence="2">
    <location>
        <begin position="72"/>
        <end position="96"/>
    </location>
</feature>